<organism evidence="1">
    <name type="scientific">uncultured Caudovirales phage</name>
    <dbReference type="NCBI Taxonomy" id="2100421"/>
    <lineage>
        <taxon>Viruses</taxon>
        <taxon>Duplodnaviria</taxon>
        <taxon>Heunggongvirae</taxon>
        <taxon>Uroviricota</taxon>
        <taxon>Caudoviricetes</taxon>
        <taxon>Peduoviridae</taxon>
        <taxon>Maltschvirus</taxon>
        <taxon>Maltschvirus maltsch</taxon>
    </lineage>
</organism>
<reference evidence="1" key="1">
    <citation type="submission" date="2020-05" db="EMBL/GenBank/DDBJ databases">
        <authorList>
            <person name="Chiriac C."/>
            <person name="Salcher M."/>
            <person name="Ghai R."/>
            <person name="Kavagutti S V."/>
        </authorList>
    </citation>
    <scope>NUCLEOTIDE SEQUENCE</scope>
</reference>
<accession>A0A6J7WSG1</accession>
<sequence length="158" mass="17373">MATRKSFNDDDDSIANAIPHKQVMRYACVANQCPMPGTMSGEGAHGVCCYHWNTFAGDWPRITQTLLDWAILSDEVNHCRALHCSPGNATKPDVLQNEFGLAVARVLQGAGTWADELKPGTSRGGKPESYQVWVYRLECFLGQRVVECLSKRMGAKAA</sequence>
<dbReference type="EMBL" id="LR798286">
    <property type="protein sequence ID" value="CAB5220876.1"/>
    <property type="molecule type" value="Genomic_DNA"/>
</dbReference>
<evidence type="ECO:0000313" key="1">
    <source>
        <dbReference type="EMBL" id="CAB5220876.1"/>
    </source>
</evidence>
<name>A0A6J7WSG1_9CAUD</name>
<gene>
    <name evidence="1" type="ORF">UFOVP241_44</name>
</gene>
<protein>
    <submittedName>
        <fullName evidence="1">Uncharacterized protein</fullName>
    </submittedName>
</protein>
<proteinExistence type="predicted"/>